<organism evidence="1 2">
    <name type="scientific">Thalictrum thalictroides</name>
    <name type="common">Rue-anemone</name>
    <name type="synonym">Anemone thalictroides</name>
    <dbReference type="NCBI Taxonomy" id="46969"/>
    <lineage>
        <taxon>Eukaryota</taxon>
        <taxon>Viridiplantae</taxon>
        <taxon>Streptophyta</taxon>
        <taxon>Embryophyta</taxon>
        <taxon>Tracheophyta</taxon>
        <taxon>Spermatophyta</taxon>
        <taxon>Magnoliopsida</taxon>
        <taxon>Ranunculales</taxon>
        <taxon>Ranunculaceae</taxon>
        <taxon>Thalictroideae</taxon>
        <taxon>Thalictrum</taxon>
    </lineage>
</organism>
<evidence type="ECO:0000313" key="1">
    <source>
        <dbReference type="EMBL" id="KAF5205731.1"/>
    </source>
</evidence>
<name>A0A7J6X7I0_THATH</name>
<proteinExistence type="predicted"/>
<evidence type="ECO:0000313" key="2">
    <source>
        <dbReference type="Proteomes" id="UP000554482"/>
    </source>
</evidence>
<sequence length="76" mass="8780">MGEEDEERGSDGFRSNKWVWEEARNRCIRATEKIDSLSLSKIADSCKRTLFRLVNSELNFILTHLSSYPTCVKTLP</sequence>
<gene>
    <name evidence="1" type="ORF">FRX31_004685</name>
</gene>
<dbReference type="Proteomes" id="UP000554482">
    <property type="component" value="Unassembled WGS sequence"/>
</dbReference>
<keyword evidence="2" id="KW-1185">Reference proteome</keyword>
<dbReference type="AlphaFoldDB" id="A0A7J6X7I0"/>
<protein>
    <submittedName>
        <fullName evidence="1">Uncharacterized protein</fullName>
    </submittedName>
</protein>
<comment type="caution">
    <text evidence="1">The sequence shown here is derived from an EMBL/GenBank/DDBJ whole genome shotgun (WGS) entry which is preliminary data.</text>
</comment>
<accession>A0A7J6X7I0</accession>
<dbReference type="EMBL" id="JABWDY010003712">
    <property type="protein sequence ID" value="KAF5205731.1"/>
    <property type="molecule type" value="Genomic_DNA"/>
</dbReference>
<reference evidence="1 2" key="1">
    <citation type="submission" date="2020-06" db="EMBL/GenBank/DDBJ databases">
        <title>Transcriptomic and genomic resources for Thalictrum thalictroides and T. hernandezii: Facilitating candidate gene discovery in an emerging model plant lineage.</title>
        <authorList>
            <person name="Arias T."/>
            <person name="Riano-Pachon D.M."/>
            <person name="Di Stilio V.S."/>
        </authorList>
    </citation>
    <scope>NUCLEOTIDE SEQUENCE [LARGE SCALE GENOMIC DNA]</scope>
    <source>
        <strain evidence="2">cv. WT478/WT964</strain>
        <tissue evidence="1">Leaves</tissue>
    </source>
</reference>